<protein>
    <submittedName>
        <fullName evidence="3">Uncharacterized protein</fullName>
    </submittedName>
</protein>
<organism evidence="3 4">
    <name type="scientific">Panicum virgatum</name>
    <name type="common">Blackwell switchgrass</name>
    <dbReference type="NCBI Taxonomy" id="38727"/>
    <lineage>
        <taxon>Eukaryota</taxon>
        <taxon>Viridiplantae</taxon>
        <taxon>Streptophyta</taxon>
        <taxon>Embryophyta</taxon>
        <taxon>Tracheophyta</taxon>
        <taxon>Spermatophyta</taxon>
        <taxon>Magnoliopsida</taxon>
        <taxon>Liliopsida</taxon>
        <taxon>Poales</taxon>
        <taxon>Poaceae</taxon>
        <taxon>PACMAD clade</taxon>
        <taxon>Panicoideae</taxon>
        <taxon>Panicodae</taxon>
        <taxon>Paniceae</taxon>
        <taxon>Panicinae</taxon>
        <taxon>Panicum</taxon>
        <taxon>Panicum sect. Hiantes</taxon>
    </lineage>
</organism>
<comment type="caution">
    <text evidence="3">The sequence shown here is derived from an EMBL/GenBank/DDBJ whole genome shotgun (WGS) entry which is preliminary data.</text>
</comment>
<feature type="region of interest" description="Disordered" evidence="1">
    <location>
        <begin position="48"/>
        <end position="68"/>
    </location>
</feature>
<evidence type="ECO:0000313" key="4">
    <source>
        <dbReference type="Proteomes" id="UP000823388"/>
    </source>
</evidence>
<dbReference type="Proteomes" id="UP000823388">
    <property type="component" value="Chromosome 8N"/>
</dbReference>
<proteinExistence type="predicted"/>
<feature type="compositionally biased region" description="Basic and acidic residues" evidence="1">
    <location>
        <begin position="48"/>
        <end position="57"/>
    </location>
</feature>
<keyword evidence="4" id="KW-1185">Reference proteome</keyword>
<dbReference type="EMBL" id="CM029052">
    <property type="protein sequence ID" value="KAG2556756.1"/>
    <property type="molecule type" value="Genomic_DNA"/>
</dbReference>
<gene>
    <name evidence="2" type="ORF">PVAP13_8NG264100</name>
    <name evidence="3" type="ORF">PVAP13_8NG264103</name>
</gene>
<sequence length="96" mass="10819">MGSVLSSAHAALCSLVDKVMMRRLMASFPHPPGMTTEQVEAALRRLLDEPKREDPPHPDAPPPWPKVGDVRCNYRHPCYRLDDKSKNMKLAVIEDV</sequence>
<reference evidence="3" key="1">
    <citation type="submission" date="2020-05" db="EMBL/GenBank/DDBJ databases">
        <title>WGS assembly of Panicum virgatum.</title>
        <authorList>
            <person name="Lovell J.T."/>
            <person name="Jenkins J."/>
            <person name="Shu S."/>
            <person name="Juenger T.E."/>
            <person name="Schmutz J."/>
        </authorList>
    </citation>
    <scope>NUCLEOTIDE SEQUENCE</scope>
    <source>
        <strain evidence="3">AP13</strain>
    </source>
</reference>
<evidence type="ECO:0000313" key="3">
    <source>
        <dbReference type="EMBL" id="KAG2556756.1"/>
    </source>
</evidence>
<evidence type="ECO:0000256" key="1">
    <source>
        <dbReference type="SAM" id="MobiDB-lite"/>
    </source>
</evidence>
<evidence type="ECO:0000313" key="2">
    <source>
        <dbReference type="EMBL" id="KAG2556753.1"/>
    </source>
</evidence>
<accession>A0A8T0PBX6</accession>
<dbReference type="AlphaFoldDB" id="A0A8T0PBX6"/>
<dbReference type="EMBL" id="CM029052">
    <property type="protein sequence ID" value="KAG2556753.1"/>
    <property type="molecule type" value="Genomic_DNA"/>
</dbReference>
<name>A0A8T0PBX6_PANVG</name>